<dbReference type="EMBL" id="AZBU02000008">
    <property type="protein sequence ID" value="TKR67398.1"/>
    <property type="molecule type" value="Genomic_DNA"/>
</dbReference>
<proteinExistence type="predicted"/>
<protein>
    <recommendedName>
        <fullName evidence="4">UPAR/Ly6 domain-containing protein</fullName>
    </recommendedName>
</protein>
<comment type="caution">
    <text evidence="2">The sequence shown here is derived from an EMBL/GenBank/DDBJ whole genome shotgun (WGS) entry which is preliminary data.</text>
</comment>
<evidence type="ECO:0000313" key="3">
    <source>
        <dbReference type="Proteomes" id="UP000298663"/>
    </source>
</evidence>
<feature type="signal peptide" evidence="1">
    <location>
        <begin position="1"/>
        <end position="19"/>
    </location>
</feature>
<evidence type="ECO:0008006" key="4">
    <source>
        <dbReference type="Google" id="ProtNLM"/>
    </source>
</evidence>
<keyword evidence="1" id="KW-0732">Signal</keyword>
<dbReference type="Proteomes" id="UP000298663">
    <property type="component" value="Unassembled WGS sequence"/>
</dbReference>
<feature type="chain" id="PRO_5020970667" description="UPAR/Ly6 domain-containing protein" evidence="1">
    <location>
        <begin position="20"/>
        <end position="121"/>
    </location>
</feature>
<reference evidence="2 3" key="1">
    <citation type="journal article" date="2015" name="Genome Biol.">
        <title>Comparative genomics of Steinernema reveals deeply conserved gene regulatory networks.</title>
        <authorList>
            <person name="Dillman A.R."/>
            <person name="Macchietto M."/>
            <person name="Porter C.F."/>
            <person name="Rogers A."/>
            <person name="Williams B."/>
            <person name="Antoshechkin I."/>
            <person name="Lee M.M."/>
            <person name="Goodwin Z."/>
            <person name="Lu X."/>
            <person name="Lewis E.E."/>
            <person name="Goodrich-Blair H."/>
            <person name="Stock S.P."/>
            <person name="Adams B.J."/>
            <person name="Sternberg P.W."/>
            <person name="Mortazavi A."/>
        </authorList>
    </citation>
    <scope>NUCLEOTIDE SEQUENCE [LARGE SCALE GENOMIC DNA]</scope>
    <source>
        <strain evidence="2 3">ALL</strain>
    </source>
</reference>
<dbReference type="SUPFAM" id="SSF57302">
    <property type="entry name" value="Snake toxin-like"/>
    <property type="match status" value="1"/>
</dbReference>
<accession>A0A4U5ME23</accession>
<evidence type="ECO:0000256" key="1">
    <source>
        <dbReference type="SAM" id="SignalP"/>
    </source>
</evidence>
<sequence length="121" mass="12595">MRAGLFTCAFVATLCAASALECYWTDEKNGGKTVPKACLPEVKFCSTTKANGKTLHHCAHEKQCTKVGLNGDIDCCDTDKCNAPKGGDSGDGSGEAPSSSVESVFQFLSAAAVVPFAALFH</sequence>
<name>A0A4U5ME23_STECR</name>
<gene>
    <name evidence="2" type="ORF">L596_023555</name>
</gene>
<dbReference type="AlphaFoldDB" id="A0A4U5ME23"/>
<dbReference type="InterPro" id="IPR045860">
    <property type="entry name" value="Snake_toxin-like_sf"/>
</dbReference>
<evidence type="ECO:0000313" key="2">
    <source>
        <dbReference type="EMBL" id="TKR67398.1"/>
    </source>
</evidence>
<organism evidence="2 3">
    <name type="scientific">Steinernema carpocapsae</name>
    <name type="common">Entomopathogenic nematode</name>
    <dbReference type="NCBI Taxonomy" id="34508"/>
    <lineage>
        <taxon>Eukaryota</taxon>
        <taxon>Metazoa</taxon>
        <taxon>Ecdysozoa</taxon>
        <taxon>Nematoda</taxon>
        <taxon>Chromadorea</taxon>
        <taxon>Rhabditida</taxon>
        <taxon>Tylenchina</taxon>
        <taxon>Panagrolaimomorpha</taxon>
        <taxon>Strongyloidoidea</taxon>
        <taxon>Steinernematidae</taxon>
        <taxon>Steinernema</taxon>
    </lineage>
</organism>
<keyword evidence="3" id="KW-1185">Reference proteome</keyword>
<reference evidence="2 3" key="2">
    <citation type="journal article" date="2019" name="G3 (Bethesda)">
        <title>Hybrid Assembly of the Genome of the Entomopathogenic Nematode Steinernema carpocapsae Identifies the X-Chromosome.</title>
        <authorList>
            <person name="Serra L."/>
            <person name="Macchietto M."/>
            <person name="Macias-Munoz A."/>
            <person name="McGill C.J."/>
            <person name="Rodriguez I.M."/>
            <person name="Rodriguez B."/>
            <person name="Murad R."/>
            <person name="Mortazavi A."/>
        </authorList>
    </citation>
    <scope>NUCLEOTIDE SEQUENCE [LARGE SCALE GENOMIC DNA]</scope>
    <source>
        <strain evidence="2 3">ALL</strain>
    </source>
</reference>